<comment type="caution">
    <text evidence="9">The sequence shown here is derived from an EMBL/GenBank/DDBJ whole genome shotgun (WGS) entry which is preliminary data.</text>
</comment>
<comment type="caution">
    <text evidence="7">Lacks conserved residue(s) required for the propagation of feature annotation.</text>
</comment>
<accession>A0AAD4U663</accession>
<dbReference type="GO" id="GO:0002028">
    <property type="term" value="P:regulation of sodium ion transport"/>
    <property type="evidence" value="ECO:0007669"/>
    <property type="project" value="UniProtKB-UniRule"/>
</dbReference>
<evidence type="ECO:0000256" key="5">
    <source>
        <dbReference type="ARBA" id="ARBA00022989"/>
    </source>
</evidence>
<dbReference type="AlphaFoldDB" id="A0AAD4U663"/>
<keyword evidence="4 7" id="KW-0812">Transmembrane</keyword>
<evidence type="ECO:0000313" key="10">
    <source>
        <dbReference type="Proteomes" id="UP001214576"/>
    </source>
</evidence>
<dbReference type="PANTHER" id="PTHR13084">
    <property type="entry name" value="T-CELL LYMPHOMA BREAKPOINT-ASSOCIATED TARGET 1-RELATED"/>
    <property type="match status" value="1"/>
</dbReference>
<keyword evidence="10" id="KW-1185">Reference proteome</keyword>
<reference evidence="9" key="1">
    <citation type="submission" date="2022-03" db="EMBL/GenBank/DDBJ databases">
        <title>Genomic analyses of argali, domestic sheep and their hybrids provide insights into chromosomal evolution, heterosis and genetic basis of agronomic traits.</title>
        <authorList>
            <person name="Li M."/>
        </authorList>
    </citation>
    <scope>NUCLEOTIDE SEQUENCE</scope>
    <source>
        <strain evidence="9">CAU-MHL-2022a</strain>
        <tissue evidence="9">Skin</tissue>
    </source>
</reference>
<dbReference type="Pfam" id="PF05640">
    <property type="entry name" value="NKAIN"/>
    <property type="match status" value="1"/>
</dbReference>
<proteinExistence type="inferred from homology"/>
<evidence type="ECO:0000256" key="8">
    <source>
        <dbReference type="SAM" id="MobiDB-lite"/>
    </source>
</evidence>
<dbReference type="InterPro" id="IPR008516">
    <property type="entry name" value="Na/K-Atpase_Interacting"/>
</dbReference>
<protein>
    <recommendedName>
        <fullName evidence="7">Sodium/potassium-transporting ATPase subunit beta-1-interacting protein</fullName>
        <shortName evidence="7">Na(+)/K(+)-transporting ATPase subunit beta-1-interacting protein</shortName>
    </recommendedName>
</protein>
<dbReference type="EMBL" id="JAKZEL010000013">
    <property type="protein sequence ID" value="KAI4538290.1"/>
    <property type="molecule type" value="Genomic_DNA"/>
</dbReference>
<evidence type="ECO:0000256" key="4">
    <source>
        <dbReference type="ARBA" id="ARBA00022692"/>
    </source>
</evidence>
<evidence type="ECO:0000256" key="1">
    <source>
        <dbReference type="ARBA" id="ARBA00004651"/>
    </source>
</evidence>
<keyword evidence="6 7" id="KW-0472">Membrane</keyword>
<evidence type="ECO:0000313" key="9">
    <source>
        <dbReference type="EMBL" id="KAI4538290.1"/>
    </source>
</evidence>
<dbReference type="GO" id="GO:0005886">
    <property type="term" value="C:plasma membrane"/>
    <property type="evidence" value="ECO:0007669"/>
    <property type="project" value="UniProtKB-SubCell"/>
</dbReference>
<feature type="transmembrane region" description="Helical" evidence="7">
    <location>
        <begin position="49"/>
        <end position="68"/>
    </location>
</feature>
<feature type="transmembrane region" description="Helical" evidence="7">
    <location>
        <begin position="20"/>
        <end position="42"/>
    </location>
</feature>
<dbReference type="PANTHER" id="PTHR13084:SF5">
    <property type="entry name" value="SODIUM_POTASSIUM-TRANSPORTING ATPASE SUBUNIT BETA-1-INTERACTING PROTEIN 4"/>
    <property type="match status" value="1"/>
</dbReference>
<evidence type="ECO:0000256" key="7">
    <source>
        <dbReference type="RuleBase" id="RU368041"/>
    </source>
</evidence>
<comment type="similarity">
    <text evidence="2 7">Belongs to the NKAIN family.</text>
</comment>
<evidence type="ECO:0000256" key="3">
    <source>
        <dbReference type="ARBA" id="ARBA00022475"/>
    </source>
</evidence>
<dbReference type="Proteomes" id="UP001214576">
    <property type="component" value="Unassembled WGS sequence"/>
</dbReference>
<comment type="subcellular location">
    <subcellularLocation>
        <location evidence="1 7">Cell membrane</location>
        <topology evidence="1 7">Multi-pass membrane protein</topology>
    </subcellularLocation>
</comment>
<keyword evidence="5 7" id="KW-1133">Transmembrane helix</keyword>
<feature type="compositionally biased region" description="Basic and acidic residues" evidence="8">
    <location>
        <begin position="125"/>
        <end position="134"/>
    </location>
</feature>
<gene>
    <name evidence="9" type="ORF">MG293_011693</name>
</gene>
<feature type="region of interest" description="Disordered" evidence="8">
    <location>
        <begin position="114"/>
        <end position="134"/>
    </location>
</feature>
<keyword evidence="3 7" id="KW-1003">Cell membrane</keyword>
<sequence length="134" mass="14740">MHRNKRAEVTTLELQVFNLLGYQWAPILSTFARIVVVILGLFSTIQCRPCYIVVLVGFICACHMVSVITKEEDSYKCVTTSLLQNPITNLPALPGSEGGEERLQAGHGDLRAGLLKESLSPEGSGLRRDGKVQR</sequence>
<evidence type="ECO:0000256" key="6">
    <source>
        <dbReference type="ARBA" id="ARBA00023136"/>
    </source>
</evidence>
<evidence type="ECO:0000256" key="2">
    <source>
        <dbReference type="ARBA" id="ARBA00006364"/>
    </source>
</evidence>
<organism evidence="9 10">
    <name type="scientific">Ovis ammon polii</name>
    <dbReference type="NCBI Taxonomy" id="230172"/>
    <lineage>
        <taxon>Eukaryota</taxon>
        <taxon>Metazoa</taxon>
        <taxon>Chordata</taxon>
        <taxon>Craniata</taxon>
        <taxon>Vertebrata</taxon>
        <taxon>Euteleostomi</taxon>
        <taxon>Mammalia</taxon>
        <taxon>Eutheria</taxon>
        <taxon>Laurasiatheria</taxon>
        <taxon>Artiodactyla</taxon>
        <taxon>Ruminantia</taxon>
        <taxon>Pecora</taxon>
        <taxon>Bovidae</taxon>
        <taxon>Caprinae</taxon>
        <taxon>Ovis</taxon>
    </lineage>
</organism>
<name>A0AAD4U663_OVIAM</name>